<reference evidence="5" key="1">
    <citation type="submission" date="2021-04" db="EMBL/GenBank/DDBJ databases">
        <title>Complete genome sequence for Sulfitobacter sp. strain JK7-1.</title>
        <authorList>
            <person name="Park S.-J."/>
        </authorList>
    </citation>
    <scope>NUCLEOTIDE SEQUENCE</scope>
    <source>
        <strain evidence="5">JK7-1</strain>
    </source>
</reference>
<dbReference type="Pfam" id="PF03938">
    <property type="entry name" value="OmpH"/>
    <property type="match status" value="1"/>
</dbReference>
<dbReference type="PANTHER" id="PTHR35089:SF1">
    <property type="entry name" value="CHAPERONE PROTEIN SKP"/>
    <property type="match status" value="1"/>
</dbReference>
<evidence type="ECO:0000256" key="2">
    <source>
        <dbReference type="ARBA" id="ARBA00022729"/>
    </source>
</evidence>
<keyword evidence="2 4" id="KW-0732">Signal</keyword>
<accession>A0A975JFN6</accession>
<feature type="chain" id="PRO_5037629879" evidence="4">
    <location>
        <begin position="24"/>
        <end position="182"/>
    </location>
</feature>
<sequence length="182" mass="19741">MPLLRLFCAALLVTALAAAPGGAQERPQPVVILTIDSERLFLESDFGQRVAAEIEARGNELATENRQIETELAREEQELTEQRAALSAEEFRPLADAFDARVQETRQTQAAKSRALGDQLEREREVFLAAAGPVLRDLMTDAGARVILERRTVFLSTDSSDVTAAAIARINAVLGATTPAPD</sequence>
<evidence type="ECO:0000256" key="4">
    <source>
        <dbReference type="SAM" id="SignalP"/>
    </source>
</evidence>
<dbReference type="GO" id="GO:0050821">
    <property type="term" value="P:protein stabilization"/>
    <property type="evidence" value="ECO:0007669"/>
    <property type="project" value="TreeGrafter"/>
</dbReference>
<gene>
    <name evidence="5" type="ORF">KDD17_06305</name>
</gene>
<evidence type="ECO:0000313" key="5">
    <source>
        <dbReference type="EMBL" id="QUJ77578.1"/>
    </source>
</evidence>
<dbReference type="KEGG" id="sual:KDD17_06305"/>
<dbReference type="EMBL" id="CP073581">
    <property type="protein sequence ID" value="QUJ77578.1"/>
    <property type="molecule type" value="Genomic_DNA"/>
</dbReference>
<feature type="signal peptide" evidence="4">
    <location>
        <begin position="1"/>
        <end position="23"/>
    </location>
</feature>
<evidence type="ECO:0000256" key="3">
    <source>
        <dbReference type="SAM" id="Coils"/>
    </source>
</evidence>
<dbReference type="SMART" id="SM00935">
    <property type="entry name" value="OmpH"/>
    <property type="match status" value="1"/>
</dbReference>
<comment type="similarity">
    <text evidence="1">Belongs to the Skp family.</text>
</comment>
<dbReference type="AlphaFoldDB" id="A0A975JFN6"/>
<evidence type="ECO:0000256" key="1">
    <source>
        <dbReference type="ARBA" id="ARBA00009091"/>
    </source>
</evidence>
<dbReference type="Proteomes" id="UP000683291">
    <property type="component" value="Chromosome 1"/>
</dbReference>
<evidence type="ECO:0000313" key="6">
    <source>
        <dbReference type="Proteomes" id="UP000683291"/>
    </source>
</evidence>
<keyword evidence="3" id="KW-0175">Coiled coil</keyword>
<dbReference type="GO" id="GO:0051082">
    <property type="term" value="F:unfolded protein binding"/>
    <property type="evidence" value="ECO:0007669"/>
    <property type="project" value="InterPro"/>
</dbReference>
<name>A0A975JFN6_9RHOB</name>
<dbReference type="InterPro" id="IPR005632">
    <property type="entry name" value="Chaperone_Skp"/>
</dbReference>
<dbReference type="RefSeq" id="WP_212705772.1">
    <property type="nucleotide sequence ID" value="NZ_CP073581.1"/>
</dbReference>
<dbReference type="PANTHER" id="PTHR35089">
    <property type="entry name" value="CHAPERONE PROTEIN SKP"/>
    <property type="match status" value="1"/>
</dbReference>
<protein>
    <submittedName>
        <fullName evidence="5">OmpH family outer membrane protein</fullName>
    </submittedName>
</protein>
<dbReference type="InterPro" id="IPR024930">
    <property type="entry name" value="Skp_dom_sf"/>
</dbReference>
<dbReference type="GO" id="GO:0005829">
    <property type="term" value="C:cytosol"/>
    <property type="evidence" value="ECO:0007669"/>
    <property type="project" value="TreeGrafter"/>
</dbReference>
<keyword evidence="6" id="KW-1185">Reference proteome</keyword>
<proteinExistence type="inferred from homology"/>
<dbReference type="Gene3D" id="3.30.910.20">
    <property type="entry name" value="Skp domain"/>
    <property type="match status" value="1"/>
</dbReference>
<dbReference type="SUPFAM" id="SSF111384">
    <property type="entry name" value="OmpH-like"/>
    <property type="match status" value="1"/>
</dbReference>
<organism evidence="5 6">
    <name type="scientific">Sulfitobacter albidus</name>
    <dbReference type="NCBI Taxonomy" id="2829501"/>
    <lineage>
        <taxon>Bacteria</taxon>
        <taxon>Pseudomonadati</taxon>
        <taxon>Pseudomonadota</taxon>
        <taxon>Alphaproteobacteria</taxon>
        <taxon>Rhodobacterales</taxon>
        <taxon>Roseobacteraceae</taxon>
        <taxon>Sulfitobacter</taxon>
    </lineage>
</organism>
<feature type="coiled-coil region" evidence="3">
    <location>
        <begin position="51"/>
        <end position="89"/>
    </location>
</feature>